<dbReference type="InterPro" id="IPR049056">
    <property type="entry name" value="NAD_Glu_DH_HM3"/>
</dbReference>
<dbReference type="InterPro" id="IPR046346">
    <property type="entry name" value="Aminoacid_DH-like_N_sf"/>
</dbReference>
<dbReference type="InterPro" id="IPR036291">
    <property type="entry name" value="NAD(P)-bd_dom_sf"/>
</dbReference>
<dbReference type="InterPro" id="IPR049062">
    <property type="entry name" value="NAD_Glu_DH_ACT2"/>
</dbReference>
<dbReference type="PANTHER" id="PTHR43403:SF1">
    <property type="entry name" value="NAD-SPECIFIC GLUTAMATE DEHYDROGENASE"/>
    <property type="match status" value="1"/>
</dbReference>
<dbReference type="Pfam" id="PF21074">
    <property type="entry name" value="GDH_C"/>
    <property type="match status" value="1"/>
</dbReference>
<evidence type="ECO:0000259" key="2">
    <source>
        <dbReference type="Pfam" id="PF05088"/>
    </source>
</evidence>
<feature type="domain" description="NAD-glutamate dehydrogenase N-terminal ACT1" evidence="4">
    <location>
        <begin position="25"/>
        <end position="173"/>
    </location>
</feature>
<dbReference type="Pfam" id="PF21078">
    <property type="entry name" value="GDH_HM3"/>
    <property type="match status" value="1"/>
</dbReference>
<comment type="caution">
    <text evidence="7">The sequence shown here is derived from an EMBL/GenBank/DDBJ whole genome shotgun (WGS) entry which is preliminary data.</text>
</comment>
<keyword evidence="8" id="KW-1185">Reference proteome</keyword>
<dbReference type="InterPro" id="IPR007780">
    <property type="entry name" value="NAD_Glu_DH_bac"/>
</dbReference>
<dbReference type="EMBL" id="QJVD01000002">
    <property type="protein sequence ID" value="PYI69258.1"/>
    <property type="molecule type" value="Genomic_DNA"/>
</dbReference>
<dbReference type="Pfam" id="PF05088">
    <property type="entry name" value="Bac_GDH_CD"/>
    <property type="match status" value="1"/>
</dbReference>
<dbReference type="InterPro" id="IPR049058">
    <property type="entry name" value="NAD_Glu_DH_HM2"/>
</dbReference>
<dbReference type="SUPFAM" id="SSF51735">
    <property type="entry name" value="NAD(P)-binding Rossmann-fold domains"/>
    <property type="match status" value="1"/>
</dbReference>
<evidence type="ECO:0000259" key="4">
    <source>
        <dbReference type="Pfam" id="PF21075"/>
    </source>
</evidence>
<feature type="domain" description="NAD-glutamate dehydrogenase catalytic" evidence="2">
    <location>
        <begin position="744"/>
        <end position="1237"/>
    </location>
</feature>
<protein>
    <submittedName>
        <fullName evidence="7">Glutamate dehydrogenase</fullName>
    </submittedName>
</protein>
<dbReference type="InterPro" id="IPR028971">
    <property type="entry name" value="NAD-GDH_cat"/>
</dbReference>
<dbReference type="InterPro" id="IPR049059">
    <property type="entry name" value="NAD_Glu_DH_HM1"/>
</dbReference>
<sequence length="1626" mass="180977">MSSNSPTTGSVQDSAQPGAGDQQYITDYYVHLSGEDAAAYDPAVLNSRALIHRALAADRAPRTIKVEVLDERDASVVYIVTDDMPFLVDSVSAELVHQNLAIRLVTHPMFVVSRDRVTNALAGIHKVPSYAGVASGDTSTMPSIAHLVTVGDNTSHLESWMAVEIDKTDDAAKAGLVEGLTKVLGNVRAAVEDWPSMREKALSRAEVLATELAGEHITDTREAEDLLHWMDAGNFTFLGYREYDLVKQDGEDVLVNREGSGLGLLRDGSSHPTVQHLTTTGQRKAREKRVLVITKANSRSTVHRAAYLDYIGIKSFDSQGNVNGEQRFIGLFASAVYTGSVRNIPVVREKVDAVLRHFGFPPDSHSGKDLFAVLETYPRDELFQIETEDLIEIADGILRLQERRRTRLFLRPDIYGRFMSALIFIPRDRYTTAVRRRIEKELTRTFDAVSIDFEARMSESALARLFFRIRLSKDYHVPAELQAAELEQRLVMAARSWPEGIAQALRETEHLETAERLAAKWSEAFPASYRVDFEVEDALEDIKRFESFDTHYKQVVEAGGAPEKCAPGMNVYLSDSAVDGQQDDARVKLYMAHPQTLSQILPFFHNLGIEVIDERPFEIETADKRDFFLYDLGLKYPADVDPRATASLLTDAFGAATTGASESDLFDRLVLTEGMDWRQIVILRAYAKYLRQMGNTNSFGFIADTLLRNVAVTRALVELFECRFDPQGGDAGRDERIAEVRGRLDQALDGVPTLDADRVLRTIANLVDATLRTNYYRGRDFLSLKFDPSMITGLPFPRPMFEIWVYSPRVEGVHLRFGKVARGGLRWSDRREDFRTEVLGLVKAQTVKNAVIVPTGAKGGFFPKSLPNPAVDRGAWITEGRESYKTFIRGLLDVTDNLVASDAGEVVVPPENVVRHDGDDTYLVVAADKGTASFSDTANAISAEYGFWLGDAFASGGSVGYDHKAMGITARGAWESVKRHFSEFDVDTQTEEFTAVGIGDMSGDVFGNGLLRTRHVKLVAAFDHRDIFLDPTPEPGAAFDERQRLYDLPRSSWQDYNKELISDGGGVYSRALKSIPVSEQVRSILGLPEGTVKLSPPELLRAVLLAPTDLLYNGGIGTYIKASGESNAEVGDKTNDAIRVDGRDLRVKVIGEGGNLGMTQHGRVEAALHGVILNTDAIDNSAGVDCSDHEVNIKIFVDRMVAAGKLDPSERTEFLMSMTDEIGQLVLEDNIDQNVLLLNDRQRVVEWSPSYERFMDWLEEHGDLDRGIEALPSNVELRERLQGGQGLTSPELAVLAAYAKMELATALGQSGLADDPWFKRTLRRYFPREVAERFDEELDTHPLRREIIATVVANDMVNLGGITFAFRAMEESSSDEVAIAKAFVALHEIFDFNAMTTALRELPPSFPTEQWCTVQLDMRRLLDRAVRWLVNEGTGQRTVEEVIGQFKPVVASVGGRMGSFVKGVDADRVQSWYDRAKSFNMPDALGRQWAELFESFPLLDVAKVSRNVDEPVEEVASVYYALYNRYGVDALLERITALPRNDRWQALARAALRDDLYATTADMARNVMHSTDGGSGTTERIEGWEAQNKEQLTRAAKMFAEVNELEQDDMASLSVALRLLRSIVRR</sequence>
<feature type="region of interest" description="Disordered" evidence="1">
    <location>
        <begin position="1"/>
        <end position="20"/>
    </location>
</feature>
<dbReference type="Pfam" id="PF21076">
    <property type="entry name" value="GDH_ACT2"/>
    <property type="match status" value="1"/>
</dbReference>
<gene>
    <name evidence="7" type="ORF">CVV68_02295</name>
</gene>
<dbReference type="Pfam" id="PF21073">
    <property type="entry name" value="GDH_HM1"/>
    <property type="match status" value="1"/>
</dbReference>
<dbReference type="InterPro" id="IPR048381">
    <property type="entry name" value="GDH_C"/>
</dbReference>
<evidence type="ECO:0000259" key="5">
    <source>
        <dbReference type="Pfam" id="PF21076"/>
    </source>
</evidence>
<dbReference type="Proteomes" id="UP000247832">
    <property type="component" value="Unassembled WGS sequence"/>
</dbReference>
<feature type="domain" description="NAD-glutamate dehydrogenase ACT2" evidence="5">
    <location>
        <begin position="407"/>
        <end position="497"/>
    </location>
</feature>
<evidence type="ECO:0000259" key="6">
    <source>
        <dbReference type="Pfam" id="PF21077"/>
    </source>
</evidence>
<dbReference type="Pfam" id="PF21075">
    <property type="entry name" value="GDH_ACT1"/>
    <property type="match status" value="1"/>
</dbReference>
<dbReference type="Pfam" id="PF21077">
    <property type="entry name" value="GDH_ACT3"/>
    <property type="match status" value="1"/>
</dbReference>
<dbReference type="PIRSF" id="PIRSF036761">
    <property type="entry name" value="GDH_Mll4104"/>
    <property type="match status" value="1"/>
</dbReference>
<dbReference type="PANTHER" id="PTHR43403">
    <property type="entry name" value="NAD-SPECIFIC GLUTAMATE DEHYDROGENASE"/>
    <property type="match status" value="1"/>
</dbReference>
<dbReference type="InterPro" id="IPR049064">
    <property type="entry name" value="NAD_Glu_DH_ACT3"/>
</dbReference>
<dbReference type="SUPFAM" id="SSF53223">
    <property type="entry name" value="Aminoacid dehydrogenase-like, N-terminal domain"/>
    <property type="match status" value="1"/>
</dbReference>
<evidence type="ECO:0000256" key="1">
    <source>
        <dbReference type="SAM" id="MobiDB-lite"/>
    </source>
</evidence>
<proteinExistence type="predicted"/>
<feature type="domain" description="NAD-specific glutamate dehydrogenase C-terminal" evidence="3">
    <location>
        <begin position="1284"/>
        <end position="1621"/>
    </location>
</feature>
<accession>A0A2V5LCY1</accession>
<evidence type="ECO:0000313" key="7">
    <source>
        <dbReference type="EMBL" id="PYI69258.1"/>
    </source>
</evidence>
<dbReference type="Pfam" id="PF21079">
    <property type="entry name" value="GDH_HM2"/>
    <property type="match status" value="1"/>
</dbReference>
<dbReference type="GO" id="GO:0004069">
    <property type="term" value="F:L-aspartate:2-oxoglutarate aminotransferase activity"/>
    <property type="evidence" value="ECO:0007669"/>
    <property type="project" value="InterPro"/>
</dbReference>
<feature type="domain" description="NAD-glutamate dehydrogenase ACT3" evidence="6">
    <location>
        <begin position="568"/>
        <end position="639"/>
    </location>
</feature>
<dbReference type="GO" id="GO:0006538">
    <property type="term" value="P:L-glutamate catabolic process"/>
    <property type="evidence" value="ECO:0007669"/>
    <property type="project" value="InterPro"/>
</dbReference>
<evidence type="ECO:0000259" key="3">
    <source>
        <dbReference type="Pfam" id="PF21074"/>
    </source>
</evidence>
<feature type="compositionally biased region" description="Polar residues" evidence="1">
    <location>
        <begin position="1"/>
        <end position="15"/>
    </location>
</feature>
<reference evidence="7 8" key="1">
    <citation type="submission" date="2018-05" db="EMBL/GenBank/DDBJ databases">
        <title>Genetic diversity of glacier-inhabiting Cryobacterium bacteria in China and description of Cryobacterium mengkeensis sp. nov. and Arthrobacter glacialis sp. nov.</title>
        <authorList>
            <person name="Liu Q."/>
            <person name="Xin Y.-H."/>
        </authorList>
    </citation>
    <scope>NUCLEOTIDE SEQUENCE [LARGE SCALE GENOMIC DNA]</scope>
    <source>
        <strain evidence="7 8">LI2</strain>
    </source>
</reference>
<dbReference type="InterPro" id="IPR024727">
    <property type="entry name" value="NAD_Glu_DH_N_ACT1"/>
</dbReference>
<name>A0A2V5LCY1_9MICC</name>
<evidence type="ECO:0000313" key="8">
    <source>
        <dbReference type="Proteomes" id="UP000247832"/>
    </source>
</evidence>
<dbReference type="GO" id="GO:0004352">
    <property type="term" value="F:glutamate dehydrogenase (NAD+) activity"/>
    <property type="evidence" value="ECO:0007669"/>
    <property type="project" value="InterPro"/>
</dbReference>
<dbReference type="OrthoDB" id="9758052at2"/>
<dbReference type="RefSeq" id="WP_110499400.1">
    <property type="nucleotide sequence ID" value="NZ_QJVD01000002.1"/>
</dbReference>
<organism evidence="7 8">
    <name type="scientific">Arthrobacter livingstonensis</name>
    <dbReference type="NCBI Taxonomy" id="670078"/>
    <lineage>
        <taxon>Bacteria</taxon>
        <taxon>Bacillati</taxon>
        <taxon>Actinomycetota</taxon>
        <taxon>Actinomycetes</taxon>
        <taxon>Micrococcales</taxon>
        <taxon>Micrococcaceae</taxon>
        <taxon>Arthrobacter</taxon>
    </lineage>
</organism>